<dbReference type="RefSeq" id="WP_183637661.1">
    <property type="nucleotide sequence ID" value="NZ_BAABLE010000008.1"/>
</dbReference>
<accession>A0A840BPW6</accession>
<keyword evidence="2" id="KW-1185">Reference proteome</keyword>
<reference evidence="1 2" key="1">
    <citation type="submission" date="2020-08" db="EMBL/GenBank/DDBJ databases">
        <title>Genomic Encyclopedia of Type Strains, Phase IV (KMG-IV): sequencing the most valuable type-strain genomes for metagenomic binning, comparative biology and taxonomic classification.</title>
        <authorList>
            <person name="Goeker M."/>
        </authorList>
    </citation>
    <scope>NUCLEOTIDE SEQUENCE [LARGE SCALE GENOMIC DNA]</scope>
    <source>
        <strain evidence="1 2">DSM 106739</strain>
    </source>
</reference>
<protein>
    <submittedName>
        <fullName evidence="1">Uncharacterized protein (TIGR02285 family)</fullName>
    </submittedName>
</protein>
<organism evidence="1 2">
    <name type="scientific">Niveibacterium umoris</name>
    <dbReference type="NCBI Taxonomy" id="1193620"/>
    <lineage>
        <taxon>Bacteria</taxon>
        <taxon>Pseudomonadati</taxon>
        <taxon>Pseudomonadota</taxon>
        <taxon>Betaproteobacteria</taxon>
        <taxon>Rhodocyclales</taxon>
        <taxon>Rhodocyclaceae</taxon>
        <taxon>Niveibacterium</taxon>
    </lineage>
</organism>
<name>A0A840BPW6_9RHOO</name>
<dbReference type="Gene3D" id="3.40.190.10">
    <property type="entry name" value="Periplasmic binding protein-like II"/>
    <property type="match status" value="2"/>
</dbReference>
<dbReference type="EMBL" id="JACIET010000003">
    <property type="protein sequence ID" value="MBB4014673.1"/>
    <property type="molecule type" value="Genomic_DNA"/>
</dbReference>
<evidence type="ECO:0000313" key="2">
    <source>
        <dbReference type="Proteomes" id="UP000561045"/>
    </source>
</evidence>
<dbReference type="AlphaFoldDB" id="A0A840BPW6"/>
<sequence>MPMNAAWVGWSRSPGATLLRSFFGALLALVLAAPCAAQETLVLLYNERPPYNISGEGGEVSGLVATPLVNALRALGIRYRWENTPLARQFKMIELGKGNECMVGMFRNPERERYGKFSAPIYRDLRMVGIARAELGLRDGIRAADLMDDRSKRLMLKSGLTYGTELARMVRERKPTTEWVTVESVQMVQMLKADRADWMPATEEEAGYLIAQAGLGPRDVTVLHFADLGEGEARYLLCSRLVPDTLIKRINSALPTVSEGRPAGG</sequence>
<proteinExistence type="predicted"/>
<dbReference type="PANTHER" id="PTHR35936:SF25">
    <property type="entry name" value="ABC TRANSPORTER SUBSTRATE-BINDING PROTEIN"/>
    <property type="match status" value="1"/>
</dbReference>
<dbReference type="Proteomes" id="UP000561045">
    <property type="component" value="Unassembled WGS sequence"/>
</dbReference>
<dbReference type="PANTHER" id="PTHR35936">
    <property type="entry name" value="MEMBRANE-BOUND LYTIC MUREIN TRANSGLYCOSYLASE F"/>
    <property type="match status" value="1"/>
</dbReference>
<gene>
    <name evidence="1" type="ORF">GGR36_004029</name>
</gene>
<comment type="caution">
    <text evidence="1">The sequence shown here is derived from an EMBL/GenBank/DDBJ whole genome shotgun (WGS) entry which is preliminary data.</text>
</comment>
<evidence type="ECO:0000313" key="1">
    <source>
        <dbReference type="EMBL" id="MBB4014673.1"/>
    </source>
</evidence>
<dbReference type="SUPFAM" id="SSF53850">
    <property type="entry name" value="Periplasmic binding protein-like II"/>
    <property type="match status" value="1"/>
</dbReference>